<reference evidence="1" key="1">
    <citation type="submission" date="2023-03" db="UniProtKB">
        <authorList>
            <consortium name="EnsemblPlants"/>
        </authorList>
    </citation>
    <scope>IDENTIFICATION</scope>
</reference>
<evidence type="ECO:0000313" key="1">
    <source>
        <dbReference type="EnsemblPlants" id="MELO3C032131.2.1"/>
    </source>
</evidence>
<protein>
    <submittedName>
        <fullName evidence="1">Uncharacterized protein</fullName>
    </submittedName>
</protein>
<accession>A0A9I9ED32</accession>
<organism evidence="1">
    <name type="scientific">Cucumis melo</name>
    <name type="common">Muskmelon</name>
    <dbReference type="NCBI Taxonomy" id="3656"/>
    <lineage>
        <taxon>Eukaryota</taxon>
        <taxon>Viridiplantae</taxon>
        <taxon>Streptophyta</taxon>
        <taxon>Embryophyta</taxon>
        <taxon>Tracheophyta</taxon>
        <taxon>Spermatophyta</taxon>
        <taxon>Magnoliopsida</taxon>
        <taxon>eudicotyledons</taxon>
        <taxon>Gunneridae</taxon>
        <taxon>Pentapetalae</taxon>
        <taxon>rosids</taxon>
        <taxon>fabids</taxon>
        <taxon>Cucurbitales</taxon>
        <taxon>Cucurbitaceae</taxon>
        <taxon>Benincaseae</taxon>
        <taxon>Cucumis</taxon>
    </lineage>
</organism>
<proteinExistence type="predicted"/>
<sequence length="74" mass="8708">MSKYRVDHIIMVDDDELFDGYPCGRVTFELLVEFMNRVICMSPMLATPIEVRMPYFAPFLETEKDILKEAEDEL</sequence>
<dbReference type="EnsemblPlants" id="MELO3C032131.2.1">
    <property type="protein sequence ID" value="MELO3C032131.2.1"/>
    <property type="gene ID" value="MELO3C032131.2"/>
</dbReference>
<dbReference type="Gramene" id="MELO3C032131.2.1">
    <property type="protein sequence ID" value="MELO3C032131.2.1"/>
    <property type="gene ID" value="MELO3C032131.2"/>
</dbReference>
<dbReference type="AlphaFoldDB" id="A0A9I9ED32"/>
<name>A0A9I9ED32_CUCME</name>